<dbReference type="EMBL" id="CAEZYR010000052">
    <property type="protein sequence ID" value="CAB4746507.1"/>
    <property type="molecule type" value="Genomic_DNA"/>
</dbReference>
<gene>
    <name evidence="2" type="ORF">UFOPK2754_01544</name>
</gene>
<keyword evidence="1" id="KW-0472">Membrane</keyword>
<keyword evidence="1" id="KW-1133">Transmembrane helix</keyword>
<accession>A0A6J6TIM0</accession>
<feature type="transmembrane region" description="Helical" evidence="1">
    <location>
        <begin position="28"/>
        <end position="46"/>
    </location>
</feature>
<organism evidence="2">
    <name type="scientific">freshwater metagenome</name>
    <dbReference type="NCBI Taxonomy" id="449393"/>
    <lineage>
        <taxon>unclassified sequences</taxon>
        <taxon>metagenomes</taxon>
        <taxon>ecological metagenomes</taxon>
    </lineage>
</organism>
<dbReference type="AlphaFoldDB" id="A0A6J6TIM0"/>
<evidence type="ECO:0000313" key="2">
    <source>
        <dbReference type="EMBL" id="CAB4746507.1"/>
    </source>
</evidence>
<name>A0A6J6TIM0_9ZZZZ</name>
<sequence length="55" mass="5536">MRLVLGLGAGFFVGGALSGVATLAGAGIVMFVVGGAMFLVMPLLALGKSVRNDRR</sequence>
<reference evidence="2" key="1">
    <citation type="submission" date="2020-05" db="EMBL/GenBank/DDBJ databases">
        <authorList>
            <person name="Chiriac C."/>
            <person name="Salcher M."/>
            <person name="Ghai R."/>
            <person name="Kavagutti S V."/>
        </authorList>
    </citation>
    <scope>NUCLEOTIDE SEQUENCE</scope>
</reference>
<proteinExistence type="predicted"/>
<evidence type="ECO:0000256" key="1">
    <source>
        <dbReference type="SAM" id="Phobius"/>
    </source>
</evidence>
<protein>
    <submittedName>
        <fullName evidence="2">Unannotated protein</fullName>
    </submittedName>
</protein>
<keyword evidence="1" id="KW-0812">Transmembrane</keyword>